<dbReference type="GO" id="GO:0005737">
    <property type="term" value="C:cytoplasm"/>
    <property type="evidence" value="ECO:0007669"/>
    <property type="project" value="UniProtKB-SubCell"/>
</dbReference>
<keyword evidence="3" id="KW-0963">Cytoplasm</keyword>
<dbReference type="PROSITE" id="PS50010">
    <property type="entry name" value="DH_2"/>
    <property type="match status" value="1"/>
</dbReference>
<feature type="non-terminal residue" evidence="9">
    <location>
        <position position="1"/>
    </location>
</feature>
<dbReference type="GO" id="GO:0007411">
    <property type="term" value="P:axon guidance"/>
    <property type="evidence" value="ECO:0007669"/>
    <property type="project" value="TreeGrafter"/>
</dbReference>
<protein>
    <recommendedName>
        <fullName evidence="10">DH domain-containing protein</fullName>
    </recommendedName>
</protein>
<reference evidence="9" key="1">
    <citation type="submission" date="2015-11" db="EMBL/GenBank/DDBJ databases">
        <title>De novo transcriptome assembly of four potential Pierce s Disease insect vectors from Arizona vineyards.</title>
        <authorList>
            <person name="Tassone E.E."/>
        </authorList>
    </citation>
    <scope>NUCLEOTIDE SEQUENCE</scope>
</reference>
<dbReference type="Pfam" id="PF22697">
    <property type="entry name" value="SOS1_NGEF_PH"/>
    <property type="match status" value="1"/>
</dbReference>
<dbReference type="SUPFAM" id="SSF48065">
    <property type="entry name" value="DBL homology domain (DH-domain)"/>
    <property type="match status" value="1"/>
</dbReference>
<feature type="region of interest" description="Disordered" evidence="6">
    <location>
        <begin position="475"/>
        <end position="525"/>
    </location>
</feature>
<name>A0A1B6JDT4_9HEMI</name>
<feature type="domain" description="PH" evidence="7">
    <location>
        <begin position="353"/>
        <end position="459"/>
    </location>
</feature>
<dbReference type="FunFam" id="2.30.29.30:FF:000040">
    <property type="entry name" value="Kalirin RhoGEF kinase b"/>
    <property type="match status" value="1"/>
</dbReference>
<dbReference type="InterPro" id="IPR001849">
    <property type="entry name" value="PH_domain"/>
</dbReference>
<dbReference type="GO" id="GO:0005085">
    <property type="term" value="F:guanyl-nucleotide exchange factor activity"/>
    <property type="evidence" value="ECO:0007669"/>
    <property type="project" value="UniProtKB-KW"/>
</dbReference>
<evidence type="ECO:0000313" key="9">
    <source>
        <dbReference type="EMBL" id="JAS97352.1"/>
    </source>
</evidence>
<gene>
    <name evidence="9" type="ORF">g.37324</name>
</gene>
<accession>A0A1B6JDT4</accession>
<feature type="region of interest" description="Disordered" evidence="6">
    <location>
        <begin position="126"/>
        <end position="154"/>
    </location>
</feature>
<dbReference type="SUPFAM" id="SSF46966">
    <property type="entry name" value="Spectrin repeat"/>
    <property type="match status" value="1"/>
</dbReference>
<evidence type="ECO:0000256" key="5">
    <source>
        <dbReference type="ARBA" id="ARBA00022658"/>
    </source>
</evidence>
<feature type="non-terminal residue" evidence="9">
    <location>
        <position position="525"/>
    </location>
</feature>
<dbReference type="Gene3D" id="1.20.900.10">
    <property type="entry name" value="Dbl homology (DH) domain"/>
    <property type="match status" value="1"/>
</dbReference>
<dbReference type="SMART" id="SM00233">
    <property type="entry name" value="PH"/>
    <property type="match status" value="1"/>
</dbReference>
<evidence type="ECO:0000259" key="7">
    <source>
        <dbReference type="PROSITE" id="PS50003"/>
    </source>
</evidence>
<dbReference type="InterPro" id="IPR000219">
    <property type="entry name" value="DH_dom"/>
</dbReference>
<evidence type="ECO:0000256" key="2">
    <source>
        <dbReference type="ARBA" id="ARBA00022443"/>
    </source>
</evidence>
<organism evidence="9">
    <name type="scientific">Homalodisca liturata</name>
    <dbReference type="NCBI Taxonomy" id="320908"/>
    <lineage>
        <taxon>Eukaryota</taxon>
        <taxon>Metazoa</taxon>
        <taxon>Ecdysozoa</taxon>
        <taxon>Arthropoda</taxon>
        <taxon>Hexapoda</taxon>
        <taxon>Insecta</taxon>
        <taxon>Pterygota</taxon>
        <taxon>Neoptera</taxon>
        <taxon>Paraneoptera</taxon>
        <taxon>Hemiptera</taxon>
        <taxon>Auchenorrhyncha</taxon>
        <taxon>Membracoidea</taxon>
        <taxon>Cicadellidae</taxon>
        <taxon>Cicadellinae</taxon>
        <taxon>Proconiini</taxon>
        <taxon>Homalodisca</taxon>
    </lineage>
</organism>
<feature type="domain" description="DH" evidence="8">
    <location>
        <begin position="161"/>
        <end position="335"/>
    </location>
</feature>
<dbReference type="FunFam" id="1.20.900.10:FF:000001">
    <property type="entry name" value="Guanine nucleotide exchange factor DBS"/>
    <property type="match status" value="1"/>
</dbReference>
<evidence type="ECO:0000256" key="1">
    <source>
        <dbReference type="ARBA" id="ARBA00004496"/>
    </source>
</evidence>
<evidence type="ECO:0000256" key="3">
    <source>
        <dbReference type="ARBA" id="ARBA00022490"/>
    </source>
</evidence>
<dbReference type="Gene3D" id="1.20.58.60">
    <property type="match status" value="1"/>
</dbReference>
<dbReference type="InterPro" id="IPR051336">
    <property type="entry name" value="RhoGEF_Guanine_NuclExch_SF"/>
</dbReference>
<dbReference type="InterPro" id="IPR018159">
    <property type="entry name" value="Spectrin/alpha-actinin"/>
</dbReference>
<dbReference type="PROSITE" id="PS50003">
    <property type="entry name" value="PH_DOMAIN"/>
    <property type="match status" value="1"/>
</dbReference>
<dbReference type="Pfam" id="PF00435">
    <property type="entry name" value="Spectrin"/>
    <property type="match status" value="1"/>
</dbReference>
<feature type="compositionally biased region" description="Acidic residues" evidence="6">
    <location>
        <begin position="491"/>
        <end position="500"/>
    </location>
</feature>
<dbReference type="AlphaFoldDB" id="A0A1B6JDT4"/>
<dbReference type="InterPro" id="IPR055251">
    <property type="entry name" value="SOS1_NGEF_PH"/>
</dbReference>
<evidence type="ECO:0000256" key="6">
    <source>
        <dbReference type="SAM" id="MobiDB-lite"/>
    </source>
</evidence>
<dbReference type="CDD" id="cd00176">
    <property type="entry name" value="SPEC"/>
    <property type="match status" value="1"/>
</dbReference>
<evidence type="ECO:0000256" key="4">
    <source>
        <dbReference type="ARBA" id="ARBA00022553"/>
    </source>
</evidence>
<keyword evidence="4" id="KW-0597">Phosphoprotein</keyword>
<keyword evidence="2" id="KW-0728">SH3 domain</keyword>
<dbReference type="SMART" id="SM00150">
    <property type="entry name" value="SPEC"/>
    <property type="match status" value="1"/>
</dbReference>
<dbReference type="SUPFAM" id="SSF50729">
    <property type="entry name" value="PH domain-like"/>
    <property type="match status" value="1"/>
</dbReference>
<dbReference type="Gene3D" id="2.30.29.30">
    <property type="entry name" value="Pleckstrin-homology domain (PH domain)/Phosphotyrosine-binding domain (PTB)"/>
    <property type="match status" value="1"/>
</dbReference>
<dbReference type="EMBL" id="GECU01010354">
    <property type="protein sequence ID" value="JAS97352.1"/>
    <property type="molecule type" value="Transcribed_RNA"/>
</dbReference>
<dbReference type="InterPro" id="IPR002017">
    <property type="entry name" value="Spectrin_repeat"/>
</dbReference>
<evidence type="ECO:0008006" key="10">
    <source>
        <dbReference type="Google" id="ProtNLM"/>
    </source>
</evidence>
<dbReference type="Pfam" id="PF00621">
    <property type="entry name" value="RhoGEF"/>
    <property type="match status" value="1"/>
</dbReference>
<comment type="subcellular location">
    <subcellularLocation>
        <location evidence="1">Cytoplasm</location>
    </subcellularLocation>
</comment>
<dbReference type="PANTHER" id="PTHR22826">
    <property type="entry name" value="RHO GUANINE EXCHANGE FACTOR-RELATED"/>
    <property type="match status" value="1"/>
</dbReference>
<dbReference type="InterPro" id="IPR011993">
    <property type="entry name" value="PH-like_dom_sf"/>
</dbReference>
<dbReference type="CDD" id="cd00160">
    <property type="entry name" value="RhoGEF"/>
    <property type="match status" value="1"/>
</dbReference>
<proteinExistence type="predicted"/>
<sequence>RRFSVFVSVALCSVGVVLVLEMGKTAIWYDMSSCDLSEFDKDETESLLAEHNEFKATAKETRERVKLLIQLADGLVEKGHAHAAAIKQWVAAVDNRYKDFSSRMDKYRSQLEGTLGIQAEAETRQELSIDRNSDPSLESKVKDSTKDLKELNEEKRRSARRKEFIMAELLQTERTYVKDLDICIKVFLEEMRNHNNIPPGIQGKESIIFGNIEDIRNFHRDVFLKELEKYETMPEDVGHCFVTWALKFDMYVKYCKNKPESNSLLVQHGGTCFEELQKKHRVEHPIAAYLIKPVQRITKYQLLLKDLQSCCDEGQGEIKDGLEVMLNVPKKANDALHLSLLEGCDISLDELGEVILQDTLHVWDPKQLIRKGRERHCFLFELYLVFSKEVKDSSGKAKYIYKNKLMTSELGVTEHIEGDECKFAVWTGRAPISDFRIVLKASSLDSKQHWVKKLREVIQETYFSSALPLSLPKSPAKLKAGSQRSSRDLEDSTSLDESVENLDRGSLASFGSGNTTDSDKTGGVE</sequence>
<dbReference type="InterPro" id="IPR047054">
    <property type="entry name" value="Kalirin_TRIO_PH_1"/>
</dbReference>
<evidence type="ECO:0000259" key="8">
    <source>
        <dbReference type="PROSITE" id="PS50010"/>
    </source>
</evidence>
<keyword evidence="5" id="KW-0344">Guanine-nucleotide releasing factor</keyword>
<dbReference type="CDD" id="cd13240">
    <property type="entry name" value="PH1_Kalirin_Trio_like"/>
    <property type="match status" value="1"/>
</dbReference>
<dbReference type="InterPro" id="IPR035899">
    <property type="entry name" value="DBL_dom_sf"/>
</dbReference>
<dbReference type="GO" id="GO:0019898">
    <property type="term" value="C:extrinsic component of membrane"/>
    <property type="evidence" value="ECO:0007669"/>
    <property type="project" value="TreeGrafter"/>
</dbReference>
<dbReference type="SMART" id="SM00325">
    <property type="entry name" value="RhoGEF"/>
    <property type="match status" value="1"/>
</dbReference>
<dbReference type="PANTHER" id="PTHR22826:SF106">
    <property type="entry name" value="TRIO, ISOFORM A"/>
    <property type="match status" value="1"/>
</dbReference>